<feature type="domain" description="TniQ" evidence="1">
    <location>
        <begin position="6"/>
        <end position="133"/>
    </location>
</feature>
<gene>
    <name evidence="2" type="ORF">CA267_008850</name>
</gene>
<accession>A0A6M4MCS1</accession>
<proteinExistence type="predicted"/>
<dbReference type="EMBL" id="CP052766">
    <property type="protein sequence ID" value="QJR80879.1"/>
    <property type="molecule type" value="Genomic_DNA"/>
</dbReference>
<dbReference type="InterPro" id="IPR009492">
    <property type="entry name" value="TniQ"/>
</dbReference>
<dbReference type="AlphaFoldDB" id="A0A6M4MCS1"/>
<evidence type="ECO:0000259" key="1">
    <source>
        <dbReference type="Pfam" id="PF06527"/>
    </source>
</evidence>
<dbReference type="Pfam" id="PF06527">
    <property type="entry name" value="TniQ"/>
    <property type="match status" value="1"/>
</dbReference>
<sequence length="570" mass="65754">MRDHFPVRPRPKHDESIRGFLVRLAKRNGFFSINDIFRLLGLKYSASSLDVTDSRFRKFIEKLAPTLKCAFEMIFSPLKEATANQHDDYRTVIDIASQKPKLCPDCLCCAEPYIKASWQMVHITHCVDHSVPLIDTCPSCKKSLKWNADLLEGCFQCGHRWQKSFEPASDILPLHQVMHLRLENEALRLYLMSLYTAAQYLRNPSVFISHQSKCCDMGAAEAAEIFPQAYAIIQDSFYSSQYHRSVLSLLNNQYCFTDKQSLQNLPNILSTLPQLPMYLPADKNFERKFVDPNANLVTALTDSQAASLLGISAKELNEVSQQFLLPVGKISRSSVYQLKHLDAFTALLLEKVRFTNRQSDAISITAISSISHKFLFNYGEALKLILDNDLPLQSDRKSPIFKDITVSKTALLELLHCNEAKQFTRSLSPSELATYFCVDTLKIRMMADLFGWQRIIETRNSYRFSPDEIWRFVSNYVLLDRWCSFQLYGHLTLHRYLKNIGFKPLDSPADNKSKLYIYKKSDSLVKAITQFEKEWHRFEAPRSLKYLYQTKKPAILSTSALEQFQQRCKF</sequence>
<reference evidence="3" key="1">
    <citation type="submission" date="2014-12" db="EMBL/GenBank/DDBJ databases">
        <title>Complete genome sequence of a multi-drug resistant Klebsiella pneumoniae.</title>
        <authorList>
            <person name="Hua X."/>
            <person name="Chen Q."/>
            <person name="Li X."/>
            <person name="Feng Y."/>
            <person name="Ruan Z."/>
            <person name="Yu Y."/>
        </authorList>
    </citation>
    <scope>NUCLEOTIDE SEQUENCE [LARGE SCALE GENOMIC DNA]</scope>
    <source>
        <strain evidence="3">5.12</strain>
    </source>
</reference>
<dbReference type="RefSeq" id="WP_075607822.1">
    <property type="nucleotide sequence ID" value="NZ_CP052766.1"/>
</dbReference>
<dbReference type="OrthoDB" id="6917259at2"/>
<protein>
    <recommendedName>
        <fullName evidence="1">TniQ domain-containing protein</fullName>
    </recommendedName>
</protein>
<evidence type="ECO:0000313" key="2">
    <source>
        <dbReference type="EMBL" id="QJR80879.1"/>
    </source>
</evidence>
<organism evidence="2 3">
    <name type="scientific">Alteromonas pelagimontana</name>
    <dbReference type="NCBI Taxonomy" id="1858656"/>
    <lineage>
        <taxon>Bacteria</taxon>
        <taxon>Pseudomonadati</taxon>
        <taxon>Pseudomonadota</taxon>
        <taxon>Gammaproteobacteria</taxon>
        <taxon>Alteromonadales</taxon>
        <taxon>Alteromonadaceae</taxon>
        <taxon>Alteromonas/Salinimonas group</taxon>
        <taxon>Alteromonas</taxon>
    </lineage>
</organism>
<evidence type="ECO:0000313" key="3">
    <source>
        <dbReference type="Proteomes" id="UP000219285"/>
    </source>
</evidence>
<dbReference type="KEGG" id="apel:CA267_008850"/>
<dbReference type="Proteomes" id="UP000219285">
    <property type="component" value="Chromosome"/>
</dbReference>
<name>A0A6M4MCS1_9ALTE</name>
<keyword evidence="3" id="KW-1185">Reference proteome</keyword>
<reference evidence="2 3" key="2">
    <citation type="submission" date="2020-04" db="EMBL/GenBank/DDBJ databases">
        <title>Complete genome sequence of Alteromonas pelagimontana 5.12T.</title>
        <authorList>
            <person name="Sinha R.K."/>
            <person name="Krishnan K.P."/>
            <person name="Kurian J.P."/>
        </authorList>
    </citation>
    <scope>NUCLEOTIDE SEQUENCE [LARGE SCALE GENOMIC DNA]</scope>
    <source>
        <strain evidence="2 3">5.12</strain>
    </source>
</reference>